<dbReference type="Proteomes" id="UP000308092">
    <property type="component" value="Unassembled WGS sequence"/>
</dbReference>
<dbReference type="PANTHER" id="PTHR45033:SF2">
    <property type="entry name" value="ZINC-TYPE ALCOHOL DEHYDROGENASE-LIKE PROTEIN C1773.06C"/>
    <property type="match status" value="1"/>
</dbReference>
<evidence type="ECO:0000259" key="1">
    <source>
        <dbReference type="Pfam" id="PF00107"/>
    </source>
</evidence>
<accession>A0A4S3JW71</accession>
<gene>
    <name evidence="2" type="ORF">EYZ11_000769</name>
</gene>
<dbReference type="SUPFAM" id="SSF51735">
    <property type="entry name" value="NAD(P)-binding Rossmann-fold domains"/>
    <property type="match status" value="1"/>
</dbReference>
<comment type="caution">
    <text evidence="2">The sequence shown here is derived from an EMBL/GenBank/DDBJ whole genome shotgun (WGS) entry which is preliminary data.</text>
</comment>
<keyword evidence="3" id="KW-1185">Reference proteome</keyword>
<dbReference type="Pfam" id="PF00107">
    <property type="entry name" value="ADH_zinc_N"/>
    <property type="match status" value="1"/>
</dbReference>
<dbReference type="PANTHER" id="PTHR45033">
    <property type="match status" value="1"/>
</dbReference>
<dbReference type="VEuPathDB" id="FungiDB:EYZ11_000769"/>
<dbReference type="InterPro" id="IPR013149">
    <property type="entry name" value="ADH-like_C"/>
</dbReference>
<organism evidence="2 3">
    <name type="scientific">Aspergillus tanneri</name>
    <dbReference type="NCBI Taxonomy" id="1220188"/>
    <lineage>
        <taxon>Eukaryota</taxon>
        <taxon>Fungi</taxon>
        <taxon>Dikarya</taxon>
        <taxon>Ascomycota</taxon>
        <taxon>Pezizomycotina</taxon>
        <taxon>Eurotiomycetes</taxon>
        <taxon>Eurotiomycetidae</taxon>
        <taxon>Eurotiales</taxon>
        <taxon>Aspergillaceae</taxon>
        <taxon>Aspergillus</taxon>
        <taxon>Aspergillus subgen. Circumdati</taxon>
    </lineage>
</organism>
<dbReference type="EMBL" id="SOSA01000012">
    <property type="protein sequence ID" value="THC99719.1"/>
    <property type="molecule type" value="Genomic_DNA"/>
</dbReference>
<dbReference type="AlphaFoldDB" id="A0A4S3JW71"/>
<feature type="domain" description="Alcohol dehydrogenase-like C-terminal" evidence="1">
    <location>
        <begin position="1"/>
        <end position="65"/>
    </location>
</feature>
<name>A0A4S3JW71_9EURO</name>
<protein>
    <recommendedName>
        <fullName evidence="1">Alcohol dehydrogenase-like C-terminal domain-containing protein</fullName>
    </recommendedName>
</protein>
<dbReference type="InterPro" id="IPR052711">
    <property type="entry name" value="Zinc_ADH-like"/>
</dbReference>
<dbReference type="STRING" id="1220188.A0A4S3JW71"/>
<sequence>MQFANAAGATVIATTSSDEKAKKLKELGAEHVINYKSGANWGEIAHMLTPGNVGVDHIVEVGGSGTLN</sequence>
<proteinExistence type="predicted"/>
<reference evidence="2 3" key="1">
    <citation type="submission" date="2019-03" db="EMBL/GenBank/DDBJ databases">
        <title>The genome sequence of a newly discovered highly antifungal drug resistant Aspergillus species, Aspergillus tanneri NIH 1004.</title>
        <authorList>
            <person name="Mounaud S."/>
            <person name="Singh I."/>
            <person name="Joardar V."/>
            <person name="Pakala S."/>
            <person name="Pakala S."/>
            <person name="Venepally P."/>
            <person name="Hoover J."/>
            <person name="Nierman W."/>
            <person name="Chung J."/>
            <person name="Losada L."/>
        </authorList>
    </citation>
    <scope>NUCLEOTIDE SEQUENCE [LARGE SCALE GENOMIC DNA]</scope>
    <source>
        <strain evidence="2 3">NIH1004</strain>
    </source>
</reference>
<evidence type="ECO:0000313" key="2">
    <source>
        <dbReference type="EMBL" id="THC99719.1"/>
    </source>
</evidence>
<dbReference type="Gene3D" id="3.40.50.720">
    <property type="entry name" value="NAD(P)-binding Rossmann-like Domain"/>
    <property type="match status" value="1"/>
</dbReference>
<evidence type="ECO:0000313" key="3">
    <source>
        <dbReference type="Proteomes" id="UP000308092"/>
    </source>
</evidence>
<dbReference type="InterPro" id="IPR036291">
    <property type="entry name" value="NAD(P)-bd_dom_sf"/>
</dbReference>